<name>A0AAW8CAH5_9PAST</name>
<dbReference type="Gene3D" id="3.40.50.10810">
    <property type="entry name" value="Tandem AAA-ATPase domain"/>
    <property type="match status" value="2"/>
</dbReference>
<keyword evidence="1" id="KW-0067">ATP-binding</keyword>
<organism evidence="3 4">
    <name type="scientific">Phocoenobacter atlanticus subsp. atlanticus</name>
    <dbReference type="NCBI Taxonomy" id="3061285"/>
    <lineage>
        <taxon>Bacteria</taxon>
        <taxon>Pseudomonadati</taxon>
        <taxon>Pseudomonadota</taxon>
        <taxon>Gammaproteobacteria</taxon>
        <taxon>Pasteurellales</taxon>
        <taxon>Pasteurellaceae</taxon>
        <taxon>Phocoenobacter</taxon>
        <taxon>Phocoenobacter atlanticus</taxon>
    </lineage>
</organism>
<comment type="caution">
    <text evidence="3">The sequence shown here is derived from an EMBL/GenBank/DDBJ whole genome shotgun (WGS) entry which is preliminary data.</text>
</comment>
<dbReference type="InterPro" id="IPR001650">
    <property type="entry name" value="Helicase_C-like"/>
</dbReference>
<dbReference type="RefSeq" id="WP_306351424.1">
    <property type="nucleotide sequence ID" value="NZ_JASAWV010000005.1"/>
</dbReference>
<keyword evidence="1" id="KW-0347">Helicase</keyword>
<proteinExistence type="predicted"/>
<dbReference type="Pfam" id="PF00176">
    <property type="entry name" value="SNF2-rel_dom"/>
    <property type="match status" value="1"/>
</dbReference>
<sequence>MTNLIVNFNAEQFFKTAYQALVDAYIDQQKNDTSRYPLVEMSIPEVKHKWLLTEYNPLDKTAFGLCDLGQGFPELGYVYLPEIFDISAEYGLKPQCRLMRAKHTISEYAQAARTEQCIVMLDENEGENDPNEIPLVEFLQDFKEPLLNTVEKQLPPLFDDQDLNPKYEKIIDGLGRTPLGPQRIKIHNILKGFVEHRLEAIVLNGEMGTGKTYVSIATAAIYHKYNPKPILVICPPHLVYKWRREILSTIQNAKVTVINGSDAINKLLKLREQVLNKTLDNTVPQFIVIGRVRMRMGFHWKPAYTLRKIHSITTLDNGKKVSHTDEYIACSHCGDFFIDSDKNLVDVNRFTDEFSNDQQYCSKCLSPLWTMHHRANTGNDNKEFQLIKFLQKLPGIGNVTAQKMVQQFGVEQLTSIIDDNIYEFVNLYDPEKQGEFYFTDKHAKRIERSLGRLEFALRFISYQPSEFIKRYFPRKFFGLAIADEAHEYKNSGSAQGQAMAVLCSASDQVLPLTGTLMGGYASDLFHLLWRIMPSFMRSQGFSANQCNSLGSAEMDFMRRYGVLIDVIKTTNGPAHKTAKGNQTRTSVKRAPGFSPVGIAKHILPFTVFMKLNDFGNELPAYTENTHTVSLPTDTQKYYKGVEDKLISIMREALRQNDNSLIGLVMNFLLRWPDTAFREEVLYHPKTKKALAHIHHHFDENRPMPKEQDCIDLCLEQKQRNRKVIIYTTYTGKHDTMTRLKGFLESKGLNVAILRSNVKTDEREDWIADKVEQNIDVLITNPELVKTGLDLFAFPTLYFMQTGTNTYTLEQASRRSWRLGQKKDVEVYFSCYDNTSQTKCLSLMSNKIKVSQSTSGVMPETGLDVFDEEADNSILFEMAKDLVKAHKNI</sequence>
<evidence type="ECO:0000256" key="1">
    <source>
        <dbReference type="ARBA" id="ARBA00022806"/>
    </source>
</evidence>
<dbReference type="AlphaFoldDB" id="A0AAW8CAH5"/>
<reference evidence="3 4" key="1">
    <citation type="journal article" date="2023" name="Front. Microbiol.">
        <title>Phylogeography and host specificity of Pasteurellaceae pathogenic to sea-farmed fish in the north-east Atlantic.</title>
        <authorList>
            <person name="Gulla S."/>
            <person name="Colquhoun D.J."/>
            <person name="Olsen A.B."/>
            <person name="Spilsberg B."/>
            <person name="Lagesen K."/>
            <person name="Aakesson C.P."/>
            <person name="Strom S."/>
            <person name="Manji F."/>
            <person name="Birkbeck T.H."/>
            <person name="Nilsen H.K."/>
        </authorList>
    </citation>
    <scope>NUCLEOTIDE SEQUENCE [LARGE SCALE GENOMIC DNA]</scope>
    <source>
        <strain evidence="3 4">NVIB3131</strain>
    </source>
</reference>
<evidence type="ECO:0000313" key="3">
    <source>
        <dbReference type="EMBL" id="MDP8148268.1"/>
    </source>
</evidence>
<dbReference type="InterPro" id="IPR000330">
    <property type="entry name" value="SNF2_N"/>
</dbReference>
<keyword evidence="1" id="KW-0547">Nucleotide-binding</keyword>
<dbReference type="Pfam" id="PF11171">
    <property type="entry name" value="DUF2958"/>
    <property type="match status" value="1"/>
</dbReference>
<dbReference type="InterPro" id="IPR038718">
    <property type="entry name" value="SNF2-like_sf"/>
</dbReference>
<protein>
    <submittedName>
        <fullName evidence="3">DUF2958 domain-containing protein</fullName>
    </submittedName>
</protein>
<dbReference type="EMBL" id="JASAXT010000005">
    <property type="protein sequence ID" value="MDP8148268.1"/>
    <property type="molecule type" value="Genomic_DNA"/>
</dbReference>
<dbReference type="InterPro" id="IPR027417">
    <property type="entry name" value="P-loop_NTPase"/>
</dbReference>
<dbReference type="GO" id="GO:0005524">
    <property type="term" value="F:ATP binding"/>
    <property type="evidence" value="ECO:0007669"/>
    <property type="project" value="InterPro"/>
</dbReference>
<dbReference type="SUPFAM" id="SSF52540">
    <property type="entry name" value="P-loop containing nucleoside triphosphate hydrolases"/>
    <property type="match status" value="2"/>
</dbReference>
<dbReference type="SMART" id="SM00487">
    <property type="entry name" value="DEXDc"/>
    <property type="match status" value="1"/>
</dbReference>
<keyword evidence="4" id="KW-1185">Reference proteome</keyword>
<accession>A0AAW8CAH5</accession>
<dbReference type="Gene3D" id="3.40.50.300">
    <property type="entry name" value="P-loop containing nucleotide triphosphate hydrolases"/>
    <property type="match status" value="1"/>
</dbReference>
<evidence type="ECO:0000313" key="4">
    <source>
        <dbReference type="Proteomes" id="UP001226020"/>
    </source>
</evidence>
<dbReference type="InterPro" id="IPR014001">
    <property type="entry name" value="Helicase_ATP-bd"/>
</dbReference>
<feature type="domain" description="Helicase ATP-binding" evidence="2">
    <location>
        <begin position="174"/>
        <end position="544"/>
    </location>
</feature>
<evidence type="ECO:0000259" key="2">
    <source>
        <dbReference type="SMART" id="SM00487"/>
    </source>
</evidence>
<dbReference type="Pfam" id="PF00271">
    <property type="entry name" value="Helicase_C"/>
    <property type="match status" value="1"/>
</dbReference>
<gene>
    <name evidence="3" type="ORF">QJU57_04120</name>
</gene>
<dbReference type="PANTHER" id="PTHR10799">
    <property type="entry name" value="SNF2/RAD54 HELICASE FAMILY"/>
    <property type="match status" value="1"/>
</dbReference>
<dbReference type="Proteomes" id="UP001226020">
    <property type="component" value="Unassembled WGS sequence"/>
</dbReference>
<dbReference type="InterPro" id="IPR021341">
    <property type="entry name" value="DUF2958"/>
</dbReference>
<keyword evidence="1" id="KW-0378">Hydrolase</keyword>